<feature type="domain" description="SRP54-type proteins GTP-binding" evidence="15">
    <location>
        <begin position="240"/>
        <end position="434"/>
    </location>
</feature>
<evidence type="ECO:0000256" key="2">
    <source>
        <dbReference type="ARBA" id="ARBA00008531"/>
    </source>
</evidence>
<dbReference type="STRING" id="1660073.CSUIS_1379"/>
<keyword evidence="7" id="KW-1005">Bacterial flagellum biogenesis</keyword>
<evidence type="ECO:0000259" key="14">
    <source>
        <dbReference type="SMART" id="SM00382"/>
    </source>
</evidence>
<keyword evidence="16" id="KW-0966">Cell projection</keyword>
<keyword evidence="9" id="KW-0342">GTP-binding</keyword>
<evidence type="ECO:0000256" key="3">
    <source>
        <dbReference type="ARBA" id="ARBA00014919"/>
    </source>
</evidence>
<evidence type="ECO:0000256" key="7">
    <source>
        <dbReference type="ARBA" id="ARBA00022795"/>
    </source>
</evidence>
<dbReference type="InterPro" id="IPR027417">
    <property type="entry name" value="P-loop_NTPase"/>
</dbReference>
<dbReference type="Gene3D" id="3.40.50.300">
    <property type="entry name" value="P-loop containing nucleotide triphosphate hydrolases"/>
    <property type="match status" value="1"/>
</dbReference>
<dbReference type="CDD" id="cd17873">
    <property type="entry name" value="FlhF"/>
    <property type="match status" value="1"/>
</dbReference>
<dbReference type="InterPro" id="IPR047040">
    <property type="entry name" value="FlhF__GTPase_dom"/>
</dbReference>
<dbReference type="AlphaFoldDB" id="A0A1X9SYG9"/>
<dbReference type="SUPFAM" id="SSF52540">
    <property type="entry name" value="P-loop containing nucleoside triphosphate hydrolases"/>
    <property type="match status" value="2"/>
</dbReference>
<dbReference type="PANTHER" id="PTHR43134">
    <property type="entry name" value="SIGNAL RECOGNITION PARTICLE RECEPTOR SUBUNIT ALPHA"/>
    <property type="match status" value="1"/>
</dbReference>
<comment type="similarity">
    <text evidence="2">Belongs to the GTP-binding SRP family.</text>
</comment>
<evidence type="ECO:0000256" key="13">
    <source>
        <dbReference type="NCBIfam" id="TIGR03499"/>
    </source>
</evidence>
<dbReference type="GO" id="GO:0003924">
    <property type="term" value="F:GTPase activity"/>
    <property type="evidence" value="ECO:0007669"/>
    <property type="project" value="UniProtKB-UniRule"/>
</dbReference>
<dbReference type="RefSeq" id="WP_086298191.1">
    <property type="nucleotide sequence ID" value="NZ_CP018789.1"/>
</dbReference>
<sequence length="440" mass="49105">MATVLKTFTGESAIEALKKAKEECGESAMLVTTKQIQPKTLNKKPLYEILVSVEENSATQNPASQNKQTQINQIQKQISAYTLGSTSNTKPSTFNSDSDNKDSNDILLNISQAAKEISKVAGISSEISEFKSVEYDKKIDEVAKEVNKLNQKISMIADMIWDDRSENRDDIIIPPEFSTIYKLAKQSGMKSEHLKGIMQATIENMPSSMKSNPATVKRYFYSLLRNMLPCRSESFDSKKQRIMMLVGPTGVGKTTTLSKLAYKFAHGDQIRYKTGIITLDTYRLGAVEQLFQYAKIMNIPILDAIEPDDFRSAIKSLSNCDLILVDTMGSSQYDREKLIRLHTFLKECGSKVDVSLVVSAGSKIEDLLEIYNNFSALDIDTLIITKFDETKIFGNIFSLIYETGVPVSFFSTGQNVPDDIMEAKSEFLVSCVLDGFKGDE</sequence>
<dbReference type="NCBIfam" id="TIGR03499">
    <property type="entry name" value="FlhF"/>
    <property type="match status" value="1"/>
</dbReference>
<organism evidence="16 17">
    <name type="scientific">Campylobacter porcelli</name>
    <dbReference type="NCBI Taxonomy" id="1660073"/>
    <lineage>
        <taxon>Bacteria</taxon>
        <taxon>Pseudomonadati</taxon>
        <taxon>Campylobacterota</taxon>
        <taxon>Epsilonproteobacteria</taxon>
        <taxon>Campylobacterales</taxon>
        <taxon>Campylobacteraceae</taxon>
        <taxon>Campylobacter</taxon>
    </lineage>
</organism>
<dbReference type="Gene3D" id="1.20.120.1380">
    <property type="entry name" value="Flagellar FlhF biosynthesis protein, N domain"/>
    <property type="match status" value="1"/>
</dbReference>
<evidence type="ECO:0000259" key="15">
    <source>
        <dbReference type="SMART" id="SM00962"/>
    </source>
</evidence>
<evidence type="ECO:0000256" key="1">
    <source>
        <dbReference type="ARBA" id="ARBA00004413"/>
    </source>
</evidence>
<evidence type="ECO:0000256" key="10">
    <source>
        <dbReference type="ARBA" id="ARBA00023136"/>
    </source>
</evidence>
<dbReference type="SMART" id="SM00382">
    <property type="entry name" value="AAA"/>
    <property type="match status" value="1"/>
</dbReference>
<keyword evidence="6" id="KW-0547">Nucleotide-binding</keyword>
<feature type="domain" description="AAA+ ATPase" evidence="14">
    <location>
        <begin position="239"/>
        <end position="385"/>
    </location>
</feature>
<keyword evidence="4" id="KW-0813">Transport</keyword>
<comment type="subcellular location">
    <subcellularLocation>
        <location evidence="1">Cell membrane</location>
        <topology evidence="1">Peripheral membrane protein</topology>
        <orientation evidence="1">Cytoplasmic side</orientation>
    </subcellularLocation>
</comment>
<evidence type="ECO:0000256" key="11">
    <source>
        <dbReference type="ARBA" id="ARBA00023225"/>
    </source>
</evidence>
<dbReference type="InterPro" id="IPR020006">
    <property type="entry name" value="FlhF"/>
</dbReference>
<keyword evidence="8" id="KW-0653">Protein transport</keyword>
<evidence type="ECO:0000256" key="8">
    <source>
        <dbReference type="ARBA" id="ARBA00022927"/>
    </source>
</evidence>
<evidence type="ECO:0000313" key="17">
    <source>
        <dbReference type="Proteomes" id="UP000194260"/>
    </source>
</evidence>
<keyword evidence="5" id="KW-1003">Cell membrane</keyword>
<accession>A0A1X9SYG9</accession>
<dbReference type="SMART" id="SM00962">
    <property type="entry name" value="SRP54"/>
    <property type="match status" value="1"/>
</dbReference>
<dbReference type="GO" id="GO:0015031">
    <property type="term" value="P:protein transport"/>
    <property type="evidence" value="ECO:0007669"/>
    <property type="project" value="UniProtKB-KW"/>
</dbReference>
<evidence type="ECO:0000256" key="4">
    <source>
        <dbReference type="ARBA" id="ARBA00022448"/>
    </source>
</evidence>
<dbReference type="Pfam" id="PF00448">
    <property type="entry name" value="SRP54"/>
    <property type="match status" value="1"/>
</dbReference>
<evidence type="ECO:0000256" key="6">
    <source>
        <dbReference type="ARBA" id="ARBA00022741"/>
    </source>
</evidence>
<keyword evidence="16" id="KW-0282">Flagellum</keyword>
<dbReference type="FunFam" id="3.40.50.300:FF:000695">
    <property type="entry name" value="Flagellar biosynthesis regulator FlhF"/>
    <property type="match status" value="1"/>
</dbReference>
<dbReference type="InterPro" id="IPR003593">
    <property type="entry name" value="AAA+_ATPase"/>
</dbReference>
<evidence type="ECO:0000256" key="5">
    <source>
        <dbReference type="ARBA" id="ARBA00022475"/>
    </source>
</evidence>
<keyword evidence="11" id="KW-1006">Bacterial flagellum protein export</keyword>
<name>A0A1X9SYG9_9BACT</name>
<comment type="function">
    <text evidence="12">Necessary for flagellar biosynthesis. May be involved in translocation of the flagellum.</text>
</comment>
<evidence type="ECO:0000256" key="12">
    <source>
        <dbReference type="ARBA" id="ARBA00025337"/>
    </source>
</evidence>
<dbReference type="EMBL" id="CP018789">
    <property type="protein sequence ID" value="ARR01169.1"/>
    <property type="molecule type" value="Genomic_DNA"/>
</dbReference>
<dbReference type="Proteomes" id="UP000194260">
    <property type="component" value="Chromosome"/>
</dbReference>
<evidence type="ECO:0000313" key="16">
    <source>
        <dbReference type="EMBL" id="ARR01169.1"/>
    </source>
</evidence>
<dbReference type="KEGG" id="camy:CSUIS_1379"/>
<keyword evidence="10" id="KW-0472">Membrane</keyword>
<dbReference type="InterPro" id="IPR000897">
    <property type="entry name" value="SRP54_GTPase_dom"/>
</dbReference>
<protein>
    <recommendedName>
        <fullName evidence="3 13">Flagellar biosynthesis protein FlhF</fullName>
    </recommendedName>
</protein>
<evidence type="ECO:0000256" key="9">
    <source>
        <dbReference type="ARBA" id="ARBA00023134"/>
    </source>
</evidence>
<dbReference type="GO" id="GO:0044781">
    <property type="term" value="P:bacterial-type flagellum organization"/>
    <property type="evidence" value="ECO:0007669"/>
    <property type="project" value="UniProtKB-UniRule"/>
</dbReference>
<gene>
    <name evidence="16" type="primary">flhF</name>
    <name evidence="16" type="ORF">CSUIS_1379</name>
</gene>
<dbReference type="GO" id="GO:0005886">
    <property type="term" value="C:plasma membrane"/>
    <property type="evidence" value="ECO:0007669"/>
    <property type="project" value="UniProtKB-SubCell"/>
</dbReference>
<dbReference type="GO" id="GO:0005525">
    <property type="term" value="F:GTP binding"/>
    <property type="evidence" value="ECO:0007669"/>
    <property type="project" value="UniProtKB-UniRule"/>
</dbReference>
<dbReference type="PANTHER" id="PTHR43134:SF3">
    <property type="entry name" value="FLAGELLAR BIOSYNTHESIS PROTEIN FLHF"/>
    <property type="match status" value="1"/>
</dbReference>
<keyword evidence="16" id="KW-0969">Cilium</keyword>
<reference evidence="17" key="1">
    <citation type="journal article" date="2017" name="Genome Biol. Evol.">
        <title>Comparative Genomic Analysis Identifies a Campylobacter Clade Deficient in Selenium Metabolism.</title>
        <authorList>
            <person name="Miller W.G."/>
            <person name="Yee E."/>
            <person name="Lopes B.S."/>
            <person name="Chapman M.H."/>
            <person name="Huynh S."/>
            <person name="Bono J.L."/>
            <person name="Parker C.T."/>
            <person name="Strachan N.J.C."/>
            <person name="Forbes K.J."/>
        </authorList>
    </citation>
    <scope>NUCLEOTIDE SEQUENCE [LARGE SCALE GENOMIC DNA]</scope>
    <source>
        <strain evidence="17">RM6137</strain>
    </source>
</reference>
<dbReference type="GO" id="GO:0006614">
    <property type="term" value="P:SRP-dependent cotranslational protein targeting to membrane"/>
    <property type="evidence" value="ECO:0007669"/>
    <property type="project" value="UniProtKB-UniRule"/>
</dbReference>
<dbReference type="GO" id="GO:0005047">
    <property type="term" value="F:signal recognition particle binding"/>
    <property type="evidence" value="ECO:0007669"/>
    <property type="project" value="TreeGrafter"/>
</dbReference>
<proteinExistence type="inferred from homology"/>